<feature type="transmembrane region" description="Helical" evidence="1">
    <location>
        <begin position="125"/>
        <end position="146"/>
    </location>
</feature>
<accession>A0A1V8SFG1</accession>
<evidence type="ECO:0000313" key="3">
    <source>
        <dbReference type="Proteomes" id="UP000192596"/>
    </source>
</evidence>
<keyword evidence="1" id="KW-0472">Membrane</keyword>
<dbReference type="EMBL" id="NAJO01000050">
    <property type="protein sequence ID" value="OQN97894.1"/>
    <property type="molecule type" value="Genomic_DNA"/>
</dbReference>
<feature type="transmembrane region" description="Helical" evidence="1">
    <location>
        <begin position="56"/>
        <end position="75"/>
    </location>
</feature>
<dbReference type="OrthoDB" id="5342924at2759"/>
<keyword evidence="3" id="KW-1185">Reference proteome</keyword>
<feature type="transmembrane region" description="Helical" evidence="1">
    <location>
        <begin position="709"/>
        <end position="731"/>
    </location>
</feature>
<dbReference type="AlphaFoldDB" id="A0A1V8SFG1"/>
<comment type="caution">
    <text evidence="2">The sequence shown here is derived from an EMBL/GenBank/DDBJ whole genome shotgun (WGS) entry which is preliminary data.</text>
</comment>
<feature type="transmembrane region" description="Helical" evidence="1">
    <location>
        <begin position="202"/>
        <end position="227"/>
    </location>
</feature>
<keyword evidence="1" id="KW-1133">Transmembrane helix</keyword>
<name>A0A1V8SFG1_9PEZI</name>
<organism evidence="2 3">
    <name type="scientific">Cryoendolithus antarcticus</name>
    <dbReference type="NCBI Taxonomy" id="1507870"/>
    <lineage>
        <taxon>Eukaryota</taxon>
        <taxon>Fungi</taxon>
        <taxon>Dikarya</taxon>
        <taxon>Ascomycota</taxon>
        <taxon>Pezizomycotina</taxon>
        <taxon>Dothideomycetes</taxon>
        <taxon>Dothideomycetidae</taxon>
        <taxon>Cladosporiales</taxon>
        <taxon>Cladosporiaceae</taxon>
        <taxon>Cryoendolithus</taxon>
    </lineage>
</organism>
<keyword evidence="1" id="KW-0812">Transmembrane</keyword>
<dbReference type="InParanoid" id="A0A1V8SFG1"/>
<evidence type="ECO:0000313" key="2">
    <source>
        <dbReference type="EMBL" id="OQN97894.1"/>
    </source>
</evidence>
<protein>
    <submittedName>
        <fullName evidence="2">Uncharacterized protein</fullName>
    </submittedName>
</protein>
<gene>
    <name evidence="2" type="ORF">B0A48_16205</name>
</gene>
<evidence type="ECO:0000256" key="1">
    <source>
        <dbReference type="SAM" id="Phobius"/>
    </source>
</evidence>
<reference evidence="3" key="1">
    <citation type="submission" date="2017-03" db="EMBL/GenBank/DDBJ databases">
        <title>Genomes of endolithic fungi from Antarctica.</title>
        <authorList>
            <person name="Coleine C."/>
            <person name="Masonjones S."/>
            <person name="Stajich J.E."/>
        </authorList>
    </citation>
    <scope>NUCLEOTIDE SEQUENCE [LARGE SCALE GENOMIC DNA]</scope>
    <source>
        <strain evidence="3">CCFEE 5527</strain>
    </source>
</reference>
<proteinExistence type="predicted"/>
<sequence length="788" mass="86158">MASPKQESTVFTTALYEPTSLNEPQSLYAQDTAYHGTDPDGHAPEREPGRSILSTLLLQMFSLAWLVPAVTLLVLNTRGHIIGASAWCPSGDCYVQANDNVTSVPQQRMAYFDSTSHNLLGLLQIVAKLMELWFGFIATALVYLIVMQSASRPHGLPIRCITLSTQFTDTLGMLSPKLWKSLSVAGHVGAGLGKVRGDRVGLAVVVSSAILCVLCNLMGPATAVLVIPSLQWLDSPVVNGDWYIGYETDVPPQVNGWAFNDSGCTVAEYQSYNFTCAKKWALNLDSWVASSAASVVDSPDGSLLSMATQQRDIFFYVNVSRNIVAREMSSELVWVPSRQLMDSFSEDKRIIANISQGLDAEDLGISRSEYESYAVYNKSLQLELQRTGPILGAFPNINGHGLWTTQVDANRSIMCFSEYALTFPIAGVNNFTKCIQLRNQGAGWNEHTQSTQVLVESLDGPIDASNASRPSLDLFIYSSERAVLLPNGNLEAPYQLPNGSTVTHQPECIEMTPANLTVSDSNFDCNWDYFFGDSYNAYSSSNATTHVNSMLLIYSEGNDQNDRVSLLVDFVVFFDFTTYTFDPASFTNPMSLVQTPVLPAHGQGGNDTVFIHPAWWLAALSLDDDKPILPASRSVSQMMFKIMKAELSGLEDPDVSSFASLAATVYIPLFQTLSLANYEVAPGHNWDTTQLNRMARMQVWAYGMSSRTAVLGITIVVAGIMAVLLQFFLGLGDRRQSKSLTQILVAALAHQPHDEFSGGAGDELKVAGTRFSVHDDGSKPGKLRFEAL</sequence>
<dbReference type="Proteomes" id="UP000192596">
    <property type="component" value="Unassembled WGS sequence"/>
</dbReference>